<dbReference type="InterPro" id="IPR036388">
    <property type="entry name" value="WH-like_DNA-bd_sf"/>
</dbReference>
<dbReference type="Proteomes" id="UP000516160">
    <property type="component" value="Chromosome"/>
</dbReference>
<dbReference type="InterPro" id="IPR046348">
    <property type="entry name" value="SIS_dom_sf"/>
</dbReference>
<dbReference type="Gene3D" id="3.40.50.10490">
    <property type="entry name" value="Glucose-6-phosphate isomerase like protein, domain 1"/>
    <property type="match status" value="1"/>
</dbReference>
<dbReference type="RefSeq" id="WP_213167718.1">
    <property type="nucleotide sequence ID" value="NZ_CP058559.1"/>
</dbReference>
<organism evidence="6 7">
    <name type="scientific">Alkalicella caledoniensis</name>
    <dbReference type="NCBI Taxonomy" id="2731377"/>
    <lineage>
        <taxon>Bacteria</taxon>
        <taxon>Bacillati</taxon>
        <taxon>Bacillota</taxon>
        <taxon>Clostridia</taxon>
        <taxon>Eubacteriales</taxon>
        <taxon>Proteinivoracaceae</taxon>
        <taxon>Alkalicella</taxon>
    </lineage>
</organism>
<dbReference type="CDD" id="cd05013">
    <property type="entry name" value="SIS_RpiR"/>
    <property type="match status" value="1"/>
</dbReference>
<evidence type="ECO:0000259" key="5">
    <source>
        <dbReference type="PROSITE" id="PS51464"/>
    </source>
</evidence>
<dbReference type="SUPFAM" id="SSF53697">
    <property type="entry name" value="SIS domain"/>
    <property type="match status" value="1"/>
</dbReference>
<dbReference type="GO" id="GO:0003700">
    <property type="term" value="F:DNA-binding transcription factor activity"/>
    <property type="evidence" value="ECO:0007669"/>
    <property type="project" value="InterPro"/>
</dbReference>
<dbReference type="InterPro" id="IPR000281">
    <property type="entry name" value="HTH_RpiR"/>
</dbReference>
<evidence type="ECO:0000313" key="7">
    <source>
        <dbReference type="Proteomes" id="UP000516160"/>
    </source>
</evidence>
<dbReference type="InterPro" id="IPR047640">
    <property type="entry name" value="RpiR-like"/>
</dbReference>
<sequence length="250" mass="28545">MQRLNDLEFDVYSTILTLNENVIGMKIRRLAAEAHVSTTVVLNFCKKMDCNGWTAFKIKYGEYLRNNNKSITTTTEPILNYFEMYEQDEEKQKELDDIVRLICKSRKVIFIGAGPSGVLAKYGALYLSSMGKPTQYIDSPYYSIPEEDCKETIVIALSVSGETVSVINRLSRFKSLQATLISFTNSDNNTISKMVDIPVKYYVPQEEFNIVEKTEQIHVTMTTQIPVLHLIETISKKILWANKIDPQLDS</sequence>
<name>A0A7G9W5U3_ALKCA</name>
<feature type="domain" description="HTH rpiR-type" evidence="4">
    <location>
        <begin position="1"/>
        <end position="67"/>
    </location>
</feature>
<dbReference type="SUPFAM" id="SSF46689">
    <property type="entry name" value="Homeodomain-like"/>
    <property type="match status" value="1"/>
</dbReference>
<keyword evidence="7" id="KW-1185">Reference proteome</keyword>
<dbReference type="Gene3D" id="1.10.10.10">
    <property type="entry name" value="Winged helix-like DNA-binding domain superfamily/Winged helix DNA-binding domain"/>
    <property type="match status" value="1"/>
</dbReference>
<evidence type="ECO:0000313" key="6">
    <source>
        <dbReference type="EMBL" id="QNO14055.1"/>
    </source>
</evidence>
<protein>
    <submittedName>
        <fullName evidence="6">MurR/RpiR family transcriptional regulator</fullName>
    </submittedName>
</protein>
<dbReference type="PROSITE" id="PS51071">
    <property type="entry name" value="HTH_RPIR"/>
    <property type="match status" value="1"/>
</dbReference>
<dbReference type="AlphaFoldDB" id="A0A7G9W5U3"/>
<gene>
    <name evidence="6" type="ORF">HYG86_04330</name>
</gene>
<feature type="domain" description="SIS" evidence="5">
    <location>
        <begin position="98"/>
        <end position="241"/>
    </location>
</feature>
<evidence type="ECO:0000256" key="2">
    <source>
        <dbReference type="ARBA" id="ARBA00023125"/>
    </source>
</evidence>
<dbReference type="Pfam" id="PF01418">
    <property type="entry name" value="HTH_6"/>
    <property type="match status" value="1"/>
</dbReference>
<dbReference type="PANTHER" id="PTHR30514">
    <property type="entry name" value="GLUCOKINASE"/>
    <property type="match status" value="1"/>
</dbReference>
<keyword evidence="3" id="KW-0804">Transcription</keyword>
<evidence type="ECO:0000256" key="3">
    <source>
        <dbReference type="ARBA" id="ARBA00023163"/>
    </source>
</evidence>
<dbReference type="GO" id="GO:0097367">
    <property type="term" value="F:carbohydrate derivative binding"/>
    <property type="evidence" value="ECO:0007669"/>
    <property type="project" value="InterPro"/>
</dbReference>
<reference evidence="6 7" key="1">
    <citation type="submission" date="2020-07" db="EMBL/GenBank/DDBJ databases">
        <title>Alkalicella. sp. LB2 genome.</title>
        <authorList>
            <person name="Postec A."/>
            <person name="Quemeneur M."/>
        </authorList>
    </citation>
    <scope>NUCLEOTIDE SEQUENCE [LARGE SCALE GENOMIC DNA]</scope>
    <source>
        <strain evidence="6 7">LB2</strain>
    </source>
</reference>
<dbReference type="InterPro" id="IPR009057">
    <property type="entry name" value="Homeodomain-like_sf"/>
</dbReference>
<evidence type="ECO:0000259" key="4">
    <source>
        <dbReference type="PROSITE" id="PS51071"/>
    </source>
</evidence>
<dbReference type="InterPro" id="IPR001347">
    <property type="entry name" value="SIS_dom"/>
</dbReference>
<dbReference type="GO" id="GO:0003677">
    <property type="term" value="F:DNA binding"/>
    <property type="evidence" value="ECO:0007669"/>
    <property type="project" value="UniProtKB-KW"/>
</dbReference>
<dbReference type="PROSITE" id="PS51464">
    <property type="entry name" value="SIS"/>
    <property type="match status" value="1"/>
</dbReference>
<accession>A0A7G9W5U3</accession>
<dbReference type="InterPro" id="IPR035472">
    <property type="entry name" value="RpiR-like_SIS"/>
</dbReference>
<dbReference type="PANTHER" id="PTHR30514:SF1">
    <property type="entry name" value="HTH-TYPE TRANSCRIPTIONAL REGULATOR HEXR-RELATED"/>
    <property type="match status" value="1"/>
</dbReference>
<dbReference type="Pfam" id="PF01380">
    <property type="entry name" value="SIS"/>
    <property type="match status" value="1"/>
</dbReference>
<dbReference type="EMBL" id="CP058559">
    <property type="protein sequence ID" value="QNO14055.1"/>
    <property type="molecule type" value="Genomic_DNA"/>
</dbReference>
<keyword evidence="1" id="KW-0805">Transcription regulation</keyword>
<proteinExistence type="predicted"/>
<evidence type="ECO:0000256" key="1">
    <source>
        <dbReference type="ARBA" id="ARBA00023015"/>
    </source>
</evidence>
<dbReference type="KEGG" id="acae:HYG86_04330"/>
<dbReference type="GO" id="GO:1901135">
    <property type="term" value="P:carbohydrate derivative metabolic process"/>
    <property type="evidence" value="ECO:0007669"/>
    <property type="project" value="InterPro"/>
</dbReference>
<keyword evidence="2" id="KW-0238">DNA-binding</keyword>